<dbReference type="Proteomes" id="UP000325466">
    <property type="component" value="Unassembled WGS sequence"/>
</dbReference>
<sequence>MPLSLAQQRMWFLNRFDPASAVYNIPVAIRLTGELDVAALEAAVRDLVARHEVLRTVYPEIDGVAVQRILDPGDLAVQLRPVHVDESDQAAVLAETVSAGFDVTQEVPIRVRLLEVGASDHVLIVVVHHIAADGFSMGPLARDVVAAYAARVRDAEPGWEPLQVQYADYALWQREILGDESDPTSLLSQQLTYWRERLAGAPELLDLPTDRPRPAIASNKGAGHRFHFPASVYAAVEELAAARGTTPFMVVHATLAVLLSRLSGSDDIVIGTPIAGRGERALDDVIGMFVNTLALRTPIDPAESFDAFLGRVRDIDLGAFGNADVPFEQVVDEIAPVRTQAHSPIFQVVLAFQNLSSTSFRLDGLTVAGVEADTAVARFDLQLTVVPTPVDGALPATFEYATDLFDEATIVGFAERFVRVLEALTADPRTAIGAVDILAPGEADVLLSHDGPAGPEPRTLAELMAEAVARNPHGVAVRCGDRELTYTELDEASNRLARALLRRGIGAEELVALAVPRSIESVLALWAVTKTGAAFVPVDATYPDDRIEHMVTDARARVGLTTTAHADSLPGATLWLVLDGPDGLIESRAESGETLSAAELVRPIRVEQVAYVIYTSGSTGRPKGVAVTHAGLRNFAVEELERFGPAPESRVLHVASPSFDASVLELLLALAAGSTMVISPAGVFGGVELGELIRREKVTHAFVTPSVLASMDPAGLDSLGHLVAGGEAVPADVVQRWSPGRKLFNGYGPTETTVATNVAGPLRAGEQITIGGPIRGLREVVLDARLRPVPVGVAGELYVSGIQLARGYHERPGLTAERFVADPHGAPGERMYRTGDIVTWTESGEIVYVGRSDQQVKIRGLRIELGEIDAVLAAHPDVEFAVSVGHTTPTGATALVSYVVPVDGRTLDPEDLRDFVSRPLPSHMVPGSIVALESVPLTPAGKLDRRALPEPVFEAREFRAPSSPVEEIVASVFSGVLGVDRVGADDDFFDLGGNSLLATQVVARLGAALDTQVPVRELFEAPTVAALAAHLETQRGAGRRRPLVPQERPERIPLSLAQQRMWLLNRFDPESGSYNIPLAIRLSGALDVAALEAAVNDVIARHEILRTVYPEQDGTGRQLVLPVTEATQAITPEWVSPAELPARLRELVVAGFDVTRAVPIRMRLLQVDEREHVLVLVMHHISADGFSLGPLTRDVMVAYTDRTAGRPPSWAPLPVQYADFALWQREVLGSEDDPDSPLSRQLDYWKENLAGLSGAELPTDRPRPPVPSLAGAYHAFTIAPDVHRSLGELAREHNTSMFMVVHAALAVLLSRLTGTRDIAVGTGVAGRGEPELDDLIGMFVNTLVLRTDVDPAVGFADLVRRAREADLGAFAHADVPFERLVEVLDPARSSGRQPFFQVMLSFQNFRPVSFELPSLTVSGIDTGDVAAKFDLMLTVEGQHDETGAPAEMIAGFTYATDLFDAATVERFAERLVRILEAGCADPEAAVGDIDILGAAERAQMGAGGLPRGAAAEPAAPEPAARTLAGVLLSTVEADPDAPAAVFDEDETSYAELDMRSSRLARLLLDRGVGAGTRVGVVLPRSVDRLVATWAVLKAGAAVVPGVPGTASGDDVDLVVGRSATATPAAVQVLVDAPDVVAQIAGYSAAPVTYADLARPVRPDDPAFVLAAAGGAGTRTVTHAVAAEAASRLARRYEVDYESRTVLHGPEDSAAAVVELVAAAAAGAAVVLAPGTDGDWVSEDEVADQWVTHLFIGADDAPQFEDGVPEDLAAVVFVDARPPGGYAARLGDGQELFDDPVALDGD</sequence>
<dbReference type="InterPro" id="IPR020806">
    <property type="entry name" value="PKS_PP-bd"/>
</dbReference>
<keyword evidence="3" id="KW-0597">Phosphoprotein</keyword>
<gene>
    <name evidence="5" type="ORF">RAJCM14343_4626</name>
</gene>
<dbReference type="SUPFAM" id="SSF52777">
    <property type="entry name" value="CoA-dependent acyltransferases"/>
    <property type="match status" value="4"/>
</dbReference>
<dbReference type="InterPro" id="IPR042099">
    <property type="entry name" value="ANL_N_sf"/>
</dbReference>
<evidence type="ECO:0000256" key="1">
    <source>
        <dbReference type="ARBA" id="ARBA00001957"/>
    </source>
</evidence>
<evidence type="ECO:0000256" key="3">
    <source>
        <dbReference type="ARBA" id="ARBA00022553"/>
    </source>
</evidence>
<dbReference type="InterPro" id="IPR025110">
    <property type="entry name" value="AMP-bd_C"/>
</dbReference>
<dbReference type="Gene3D" id="1.10.1200.10">
    <property type="entry name" value="ACP-like"/>
    <property type="match status" value="1"/>
</dbReference>
<dbReference type="Gene3D" id="3.30.559.30">
    <property type="entry name" value="Nonribosomal peptide synthetase, condensation domain"/>
    <property type="match status" value="2"/>
</dbReference>
<dbReference type="InterPro" id="IPR006162">
    <property type="entry name" value="Ppantetheine_attach_site"/>
</dbReference>
<dbReference type="SUPFAM" id="SSF47336">
    <property type="entry name" value="ACP-like"/>
    <property type="match status" value="1"/>
</dbReference>
<dbReference type="Gene3D" id="3.40.50.12780">
    <property type="entry name" value="N-terminal domain of ligase-like"/>
    <property type="match status" value="1"/>
</dbReference>
<dbReference type="NCBIfam" id="TIGR01733">
    <property type="entry name" value="AA-adenyl-dom"/>
    <property type="match status" value="1"/>
</dbReference>
<dbReference type="InterPro" id="IPR023213">
    <property type="entry name" value="CAT-like_dom_sf"/>
</dbReference>
<organism evidence="5 6">
    <name type="scientific">Rhodococcus aetherivorans</name>
    <dbReference type="NCBI Taxonomy" id="191292"/>
    <lineage>
        <taxon>Bacteria</taxon>
        <taxon>Bacillati</taxon>
        <taxon>Actinomycetota</taxon>
        <taxon>Actinomycetes</taxon>
        <taxon>Mycobacteriales</taxon>
        <taxon>Nocardiaceae</taxon>
        <taxon>Rhodococcus</taxon>
    </lineage>
</organism>
<evidence type="ECO:0000259" key="4">
    <source>
        <dbReference type="PROSITE" id="PS50075"/>
    </source>
</evidence>
<dbReference type="InterPro" id="IPR009081">
    <property type="entry name" value="PP-bd_ACP"/>
</dbReference>
<evidence type="ECO:0000313" key="6">
    <source>
        <dbReference type="Proteomes" id="UP000325466"/>
    </source>
</evidence>
<dbReference type="PANTHER" id="PTHR45527">
    <property type="entry name" value="NONRIBOSOMAL PEPTIDE SYNTHETASE"/>
    <property type="match status" value="1"/>
</dbReference>
<accession>A0ABQ0YS96</accession>
<dbReference type="Gene3D" id="3.30.300.30">
    <property type="match status" value="1"/>
</dbReference>
<dbReference type="Gene3D" id="2.30.38.10">
    <property type="entry name" value="Luciferase, Domain 3"/>
    <property type="match status" value="1"/>
</dbReference>
<dbReference type="PANTHER" id="PTHR45527:SF1">
    <property type="entry name" value="FATTY ACID SYNTHASE"/>
    <property type="match status" value="1"/>
</dbReference>
<dbReference type="PROSITE" id="PS50075">
    <property type="entry name" value="CARRIER"/>
    <property type="match status" value="1"/>
</dbReference>
<evidence type="ECO:0000313" key="5">
    <source>
        <dbReference type="EMBL" id="GES39358.1"/>
    </source>
</evidence>
<dbReference type="Gene3D" id="3.40.50.980">
    <property type="match status" value="2"/>
</dbReference>
<dbReference type="Gene3D" id="3.30.559.10">
    <property type="entry name" value="Chloramphenicol acetyltransferase-like domain"/>
    <property type="match status" value="2"/>
</dbReference>
<dbReference type="Pfam" id="PF00501">
    <property type="entry name" value="AMP-binding"/>
    <property type="match status" value="2"/>
</dbReference>
<dbReference type="Pfam" id="PF13193">
    <property type="entry name" value="AMP-binding_C"/>
    <property type="match status" value="1"/>
</dbReference>
<name>A0ABQ0YS96_9NOCA</name>
<dbReference type="InterPro" id="IPR045851">
    <property type="entry name" value="AMP-bd_C_sf"/>
</dbReference>
<evidence type="ECO:0000256" key="2">
    <source>
        <dbReference type="ARBA" id="ARBA00022450"/>
    </source>
</evidence>
<dbReference type="InterPro" id="IPR000873">
    <property type="entry name" value="AMP-dep_synth/lig_dom"/>
</dbReference>
<keyword evidence="2" id="KW-0596">Phosphopantetheine</keyword>
<dbReference type="CDD" id="cd19540">
    <property type="entry name" value="LCL_NRPS-like"/>
    <property type="match status" value="2"/>
</dbReference>
<keyword evidence="6" id="KW-1185">Reference proteome</keyword>
<dbReference type="PROSITE" id="PS00012">
    <property type="entry name" value="PHOSPHOPANTETHEINE"/>
    <property type="match status" value="1"/>
</dbReference>
<dbReference type="PROSITE" id="PS00455">
    <property type="entry name" value="AMP_BINDING"/>
    <property type="match status" value="1"/>
</dbReference>
<dbReference type="InterPro" id="IPR020845">
    <property type="entry name" value="AMP-binding_CS"/>
</dbReference>
<protein>
    <recommendedName>
        <fullName evidence="4">Carrier domain-containing protein</fullName>
    </recommendedName>
</protein>
<comment type="cofactor">
    <cofactor evidence="1">
        <name>pantetheine 4'-phosphate</name>
        <dbReference type="ChEBI" id="CHEBI:47942"/>
    </cofactor>
</comment>
<proteinExistence type="predicted"/>
<dbReference type="InterPro" id="IPR036736">
    <property type="entry name" value="ACP-like_sf"/>
</dbReference>
<dbReference type="EMBL" id="BLAH01000114">
    <property type="protein sequence ID" value="GES39358.1"/>
    <property type="molecule type" value="Genomic_DNA"/>
</dbReference>
<comment type="caution">
    <text evidence="5">The sequence shown here is derived from an EMBL/GenBank/DDBJ whole genome shotgun (WGS) entry which is preliminary data.</text>
</comment>
<reference evidence="5 6" key="1">
    <citation type="journal article" date="2018" name="Biodegradation">
        <title>1,4-Dioxane degradation characteristics of Rhodococcus aetherivorans JCM 14343.</title>
        <authorList>
            <person name="Inoue D."/>
            <person name="Tsunoda T."/>
            <person name="Yamamoto N."/>
            <person name="Ike M."/>
            <person name="Sei K."/>
        </authorList>
    </citation>
    <scope>NUCLEOTIDE SEQUENCE [LARGE SCALE GENOMIC DNA]</scope>
    <source>
        <strain evidence="5 6">JCM 14343</strain>
    </source>
</reference>
<dbReference type="Pfam" id="PF00550">
    <property type="entry name" value="PP-binding"/>
    <property type="match status" value="1"/>
</dbReference>
<dbReference type="InterPro" id="IPR001242">
    <property type="entry name" value="Condensation_dom"/>
</dbReference>
<dbReference type="InterPro" id="IPR010071">
    <property type="entry name" value="AA_adenyl_dom"/>
</dbReference>
<dbReference type="SMART" id="SM00823">
    <property type="entry name" value="PKS_PP"/>
    <property type="match status" value="1"/>
</dbReference>
<dbReference type="Pfam" id="PF00668">
    <property type="entry name" value="Condensation"/>
    <property type="match status" value="2"/>
</dbReference>
<feature type="domain" description="Carrier" evidence="4">
    <location>
        <begin position="960"/>
        <end position="1035"/>
    </location>
</feature>
<dbReference type="SUPFAM" id="SSF56801">
    <property type="entry name" value="Acetyl-CoA synthetase-like"/>
    <property type="match status" value="2"/>
</dbReference>